<keyword evidence="7" id="KW-1133">Transmembrane helix</keyword>
<comment type="subcellular location">
    <subcellularLocation>
        <location evidence="2">Membrane</location>
        <topology evidence="2">Single-pass membrane protein</topology>
    </subcellularLocation>
</comment>
<evidence type="ECO:0000256" key="8">
    <source>
        <dbReference type="ARBA" id="ARBA00023002"/>
    </source>
</evidence>
<keyword evidence="5" id="KW-0812">Transmembrane</keyword>
<protein>
    <recommendedName>
        <fullName evidence="14">Cytochrome P450</fullName>
    </recommendedName>
</protein>
<dbReference type="PANTHER" id="PTHR46300:SF2">
    <property type="entry name" value="CYTOCHROME P450 MONOOXYGENASE ALNH-RELATED"/>
    <property type="match status" value="1"/>
</dbReference>
<dbReference type="InterPro" id="IPR050364">
    <property type="entry name" value="Cytochrome_P450_fung"/>
</dbReference>
<keyword evidence="6" id="KW-0479">Metal-binding</keyword>
<evidence type="ECO:0000256" key="9">
    <source>
        <dbReference type="ARBA" id="ARBA00023004"/>
    </source>
</evidence>
<dbReference type="InterPro" id="IPR001128">
    <property type="entry name" value="Cyt_P450"/>
</dbReference>
<dbReference type="Proteomes" id="UP001437256">
    <property type="component" value="Unassembled WGS sequence"/>
</dbReference>
<evidence type="ECO:0000256" key="10">
    <source>
        <dbReference type="ARBA" id="ARBA00023033"/>
    </source>
</evidence>
<organism evidence="12 13">
    <name type="scientific">Marasmius tenuissimus</name>
    <dbReference type="NCBI Taxonomy" id="585030"/>
    <lineage>
        <taxon>Eukaryota</taxon>
        <taxon>Fungi</taxon>
        <taxon>Dikarya</taxon>
        <taxon>Basidiomycota</taxon>
        <taxon>Agaricomycotina</taxon>
        <taxon>Agaricomycetes</taxon>
        <taxon>Agaricomycetidae</taxon>
        <taxon>Agaricales</taxon>
        <taxon>Marasmiineae</taxon>
        <taxon>Marasmiaceae</taxon>
        <taxon>Marasmius</taxon>
    </lineage>
</organism>
<evidence type="ECO:0000256" key="5">
    <source>
        <dbReference type="ARBA" id="ARBA00022692"/>
    </source>
</evidence>
<keyword evidence="11" id="KW-0472">Membrane</keyword>
<accession>A0ABR3A8P8</accession>
<keyword evidence="13" id="KW-1185">Reference proteome</keyword>
<keyword evidence="4" id="KW-0349">Heme</keyword>
<evidence type="ECO:0000256" key="3">
    <source>
        <dbReference type="ARBA" id="ARBA00010617"/>
    </source>
</evidence>
<evidence type="ECO:0000313" key="13">
    <source>
        <dbReference type="Proteomes" id="UP001437256"/>
    </source>
</evidence>
<evidence type="ECO:0000256" key="11">
    <source>
        <dbReference type="ARBA" id="ARBA00023136"/>
    </source>
</evidence>
<dbReference type="Gene3D" id="1.10.630.10">
    <property type="entry name" value="Cytochrome P450"/>
    <property type="match status" value="1"/>
</dbReference>
<evidence type="ECO:0008006" key="14">
    <source>
        <dbReference type="Google" id="ProtNLM"/>
    </source>
</evidence>
<proteinExistence type="inferred from homology"/>
<dbReference type="SUPFAM" id="SSF48264">
    <property type="entry name" value="Cytochrome P450"/>
    <property type="match status" value="1"/>
</dbReference>
<evidence type="ECO:0000256" key="7">
    <source>
        <dbReference type="ARBA" id="ARBA00022989"/>
    </source>
</evidence>
<dbReference type="EMBL" id="JBBXMP010000010">
    <property type="protein sequence ID" value="KAL0069739.1"/>
    <property type="molecule type" value="Genomic_DNA"/>
</dbReference>
<dbReference type="Pfam" id="PF00067">
    <property type="entry name" value="p450"/>
    <property type="match status" value="1"/>
</dbReference>
<evidence type="ECO:0000256" key="1">
    <source>
        <dbReference type="ARBA" id="ARBA00001971"/>
    </source>
</evidence>
<name>A0ABR3A8P8_9AGAR</name>
<dbReference type="PANTHER" id="PTHR46300">
    <property type="entry name" value="P450, PUTATIVE (EUROFUNG)-RELATED-RELATED"/>
    <property type="match status" value="1"/>
</dbReference>
<keyword evidence="8" id="KW-0560">Oxidoreductase</keyword>
<evidence type="ECO:0000256" key="6">
    <source>
        <dbReference type="ARBA" id="ARBA00022723"/>
    </source>
</evidence>
<sequence>MPAIVITDATAIKEFMDRRGHTTSDRPPNFVLESVSGGLDLAIARYGDKWKTLRKASHAILTPHILMKQLPIQYAESSQLLFDILRTPGSFDNHIRRYANSVIMSVAFGKRCPRYETPETTAMFTAVHEYEMLLEPGATPPVDFLPFLKWVPERWAKWKTDVKQCRKHQMDLYFGLLDETHKRMERGEENGCQMEELIMRQEELGLNREMVGYVSVLLMVLRFITV</sequence>
<evidence type="ECO:0000256" key="2">
    <source>
        <dbReference type="ARBA" id="ARBA00004167"/>
    </source>
</evidence>
<evidence type="ECO:0000256" key="4">
    <source>
        <dbReference type="ARBA" id="ARBA00022617"/>
    </source>
</evidence>
<keyword evidence="10" id="KW-0503">Monooxygenase</keyword>
<comment type="caution">
    <text evidence="12">The sequence shown here is derived from an EMBL/GenBank/DDBJ whole genome shotgun (WGS) entry which is preliminary data.</text>
</comment>
<comment type="similarity">
    <text evidence="3">Belongs to the cytochrome P450 family.</text>
</comment>
<gene>
    <name evidence="12" type="ORF">AAF712_003008</name>
</gene>
<keyword evidence="9" id="KW-0408">Iron</keyword>
<reference evidence="12 13" key="1">
    <citation type="submission" date="2024-05" db="EMBL/GenBank/DDBJ databases">
        <title>A draft genome resource for the thread blight pathogen Marasmius tenuissimus strain MS-2.</title>
        <authorList>
            <person name="Yulfo-Soto G.E."/>
            <person name="Baruah I.K."/>
            <person name="Amoako-Attah I."/>
            <person name="Bukari Y."/>
            <person name="Meinhardt L.W."/>
            <person name="Bailey B.A."/>
            <person name="Cohen S.P."/>
        </authorList>
    </citation>
    <scope>NUCLEOTIDE SEQUENCE [LARGE SCALE GENOMIC DNA]</scope>
    <source>
        <strain evidence="12 13">MS-2</strain>
    </source>
</reference>
<evidence type="ECO:0000313" key="12">
    <source>
        <dbReference type="EMBL" id="KAL0069739.1"/>
    </source>
</evidence>
<comment type="cofactor">
    <cofactor evidence="1">
        <name>heme</name>
        <dbReference type="ChEBI" id="CHEBI:30413"/>
    </cofactor>
</comment>
<dbReference type="InterPro" id="IPR036396">
    <property type="entry name" value="Cyt_P450_sf"/>
</dbReference>